<dbReference type="AlphaFoldDB" id="A0A814VH42"/>
<evidence type="ECO:0000259" key="7">
    <source>
        <dbReference type="Pfam" id="PF20266"/>
    </source>
</evidence>
<dbReference type="EMBL" id="CAJNOK010017501">
    <property type="protein sequence ID" value="CAF1265190.1"/>
    <property type="molecule type" value="Genomic_DNA"/>
</dbReference>
<dbReference type="Gene3D" id="1.10.1410.40">
    <property type="match status" value="1"/>
</dbReference>
<dbReference type="PANTHER" id="PTHR10656">
    <property type="entry name" value="CELL FATE DETERMINING PROTEIN MAB21-RELATED"/>
    <property type="match status" value="1"/>
</dbReference>
<evidence type="ECO:0000256" key="2">
    <source>
        <dbReference type="ARBA" id="ARBA00008307"/>
    </source>
</evidence>
<dbReference type="Proteomes" id="UP000681722">
    <property type="component" value="Unassembled WGS sequence"/>
</dbReference>
<sequence length="574" mass="67804">MLYFFGPTKSGSFEHSIKERWNITQELLKEFREYGHNYGFDNEIAEDDFIHQQFKEFKRRAIDHNYHPYFSGSFIESFDIQTPFRETESRFYQYDENDNDNNHCDDQKLASIVEQGTSEMGRERNTGHLPSDFDLLILDMNKWIDTSPNHSRTECQYQVNEQSGSHIGYVQIVEKQSQQPLQHSHDHKEILLGALLFGLNTLGEELVSVPDFKHDMTQHGPAITMTCQTRVVADNDQTIITREIDLVYALPCSDWPCQAKNFKCRQRINPSWPNRKKVFRRKDERRQLYCCLVPVAHRFSLLPVFEWRYSFSILEALLSEQLQKRNEFILITYRILKYLNKYGQTRNQQTATNVTDNRLNSYCLKTLLFWTCEQSVQNGRYFPEWSITTIWINLKCLFQKLKESLENKQLWNFFIDKNNMIDHLSDEEIESTLNFINQILIDPVQCLFQTFPAQLNNKTATTLILDRSRAIISLRTWSHLLAVKMHPVIKIKNVLYRRPVDLNTSLNYCEKAKTKRREKHLRKYFHDTTTIQLQPHQQNEKEFLQLICKFISHQLSSDSVAVGLLCPGYSTTLT</sequence>
<evidence type="ECO:0000313" key="11">
    <source>
        <dbReference type="EMBL" id="CAF4071426.1"/>
    </source>
</evidence>
<dbReference type="Proteomes" id="UP000663829">
    <property type="component" value="Unassembled WGS sequence"/>
</dbReference>
<comment type="similarity">
    <text evidence="2">Belongs to the mab-21 family.</text>
</comment>
<keyword evidence="3" id="KW-0808">Transferase</keyword>
<dbReference type="InterPro" id="IPR024810">
    <property type="entry name" value="MAB21L/cGLR"/>
</dbReference>
<evidence type="ECO:0000256" key="4">
    <source>
        <dbReference type="ARBA" id="ARBA00022695"/>
    </source>
</evidence>
<evidence type="ECO:0000313" key="8">
    <source>
        <dbReference type="EMBL" id="CAF1188102.1"/>
    </source>
</evidence>
<dbReference type="Proteomes" id="UP000677228">
    <property type="component" value="Unassembled WGS sequence"/>
</dbReference>
<keyword evidence="5" id="KW-0479">Metal-binding</keyword>
<name>A0A814VH42_9BILA</name>
<evidence type="ECO:0000256" key="1">
    <source>
        <dbReference type="ARBA" id="ARBA00001946"/>
    </source>
</evidence>
<evidence type="ECO:0000313" key="9">
    <source>
        <dbReference type="EMBL" id="CAF1265190.1"/>
    </source>
</evidence>
<protein>
    <recommendedName>
        <fullName evidence="7">Mab-21-like HhH/H2TH-like domain-containing protein</fullName>
    </recommendedName>
</protein>
<comment type="caution">
    <text evidence="8">The sequence shown here is derived from an EMBL/GenBank/DDBJ whole genome shotgun (WGS) entry which is preliminary data.</text>
</comment>
<gene>
    <name evidence="8" type="ORF">GPM918_LOCUS23060</name>
    <name evidence="9" type="ORF">OVA965_LOCUS26918</name>
    <name evidence="10" type="ORF">SRO942_LOCUS23059</name>
    <name evidence="11" type="ORF">TMI583_LOCUS27660</name>
</gene>
<evidence type="ECO:0000256" key="5">
    <source>
        <dbReference type="ARBA" id="ARBA00022723"/>
    </source>
</evidence>
<dbReference type="EMBL" id="CAJOBC010008097">
    <property type="protein sequence ID" value="CAF3952359.1"/>
    <property type="molecule type" value="Genomic_DNA"/>
</dbReference>
<keyword evidence="4" id="KW-0548">Nucleotidyltransferase</keyword>
<dbReference type="Pfam" id="PF20266">
    <property type="entry name" value="Mab-21_C"/>
    <property type="match status" value="1"/>
</dbReference>
<accession>A0A814VH42</accession>
<dbReference type="Proteomes" id="UP000682733">
    <property type="component" value="Unassembled WGS sequence"/>
</dbReference>
<dbReference type="GO" id="GO:0046872">
    <property type="term" value="F:metal ion binding"/>
    <property type="evidence" value="ECO:0007669"/>
    <property type="project" value="UniProtKB-KW"/>
</dbReference>
<evidence type="ECO:0000256" key="3">
    <source>
        <dbReference type="ARBA" id="ARBA00022679"/>
    </source>
</evidence>
<organism evidence="8 12">
    <name type="scientific">Didymodactylos carnosus</name>
    <dbReference type="NCBI Taxonomy" id="1234261"/>
    <lineage>
        <taxon>Eukaryota</taxon>
        <taxon>Metazoa</taxon>
        <taxon>Spiralia</taxon>
        <taxon>Gnathifera</taxon>
        <taxon>Rotifera</taxon>
        <taxon>Eurotatoria</taxon>
        <taxon>Bdelloidea</taxon>
        <taxon>Philodinida</taxon>
        <taxon>Philodinidae</taxon>
        <taxon>Didymodactylos</taxon>
    </lineage>
</organism>
<evidence type="ECO:0000256" key="6">
    <source>
        <dbReference type="ARBA" id="ARBA00022842"/>
    </source>
</evidence>
<dbReference type="InterPro" id="IPR046906">
    <property type="entry name" value="Mab-21_HhH/H2TH-like"/>
</dbReference>
<keyword evidence="6" id="KW-0460">Magnesium</keyword>
<evidence type="ECO:0000313" key="12">
    <source>
        <dbReference type="Proteomes" id="UP000663829"/>
    </source>
</evidence>
<dbReference type="OrthoDB" id="5974723at2759"/>
<feature type="domain" description="Mab-21-like HhH/H2TH-like" evidence="7">
    <location>
        <begin position="333"/>
        <end position="436"/>
    </location>
</feature>
<reference evidence="8" key="1">
    <citation type="submission" date="2021-02" db="EMBL/GenBank/DDBJ databases">
        <authorList>
            <person name="Nowell W R."/>
        </authorList>
    </citation>
    <scope>NUCLEOTIDE SEQUENCE</scope>
</reference>
<evidence type="ECO:0000313" key="10">
    <source>
        <dbReference type="EMBL" id="CAF3952359.1"/>
    </source>
</evidence>
<comment type="cofactor">
    <cofactor evidence="1">
        <name>Mg(2+)</name>
        <dbReference type="ChEBI" id="CHEBI:18420"/>
    </cofactor>
</comment>
<keyword evidence="12" id="KW-1185">Reference proteome</keyword>
<dbReference type="SMART" id="SM01265">
    <property type="entry name" value="Mab-21"/>
    <property type="match status" value="1"/>
</dbReference>
<proteinExistence type="inferred from homology"/>
<dbReference type="PANTHER" id="PTHR10656:SF42">
    <property type="entry name" value="CYCLIC GMP-AMP SYNTHASE-LIKE PROTEIN-RELATED"/>
    <property type="match status" value="1"/>
</dbReference>
<dbReference type="GO" id="GO:0016779">
    <property type="term" value="F:nucleotidyltransferase activity"/>
    <property type="evidence" value="ECO:0007669"/>
    <property type="project" value="UniProtKB-KW"/>
</dbReference>
<dbReference type="EMBL" id="CAJNOQ010008096">
    <property type="protein sequence ID" value="CAF1188102.1"/>
    <property type="molecule type" value="Genomic_DNA"/>
</dbReference>
<dbReference type="EMBL" id="CAJOBA010039057">
    <property type="protein sequence ID" value="CAF4071426.1"/>
    <property type="molecule type" value="Genomic_DNA"/>
</dbReference>